<protein>
    <submittedName>
        <fullName evidence="15">Carbohydrate esterase family 4 protein</fullName>
    </submittedName>
</protein>
<dbReference type="STRING" id="930990.A0A067MMZ1"/>
<evidence type="ECO:0000259" key="14">
    <source>
        <dbReference type="PROSITE" id="PS51677"/>
    </source>
</evidence>
<feature type="chain" id="PRO_5001645746" evidence="13">
    <location>
        <begin position="21"/>
        <end position="260"/>
    </location>
</feature>
<dbReference type="PANTHER" id="PTHR46471:SF2">
    <property type="entry name" value="CHITIN DEACETYLASE-RELATED"/>
    <property type="match status" value="1"/>
</dbReference>
<dbReference type="OrthoDB" id="2125469at2759"/>
<keyword evidence="3" id="KW-1003">Cell membrane</keyword>
<evidence type="ECO:0000256" key="4">
    <source>
        <dbReference type="ARBA" id="ARBA00022622"/>
    </source>
</evidence>
<dbReference type="PANTHER" id="PTHR46471">
    <property type="entry name" value="CHITIN DEACETYLASE"/>
    <property type="match status" value="1"/>
</dbReference>
<evidence type="ECO:0000313" key="16">
    <source>
        <dbReference type="Proteomes" id="UP000027195"/>
    </source>
</evidence>
<keyword evidence="16" id="KW-1185">Reference proteome</keyword>
<feature type="signal peptide" evidence="13">
    <location>
        <begin position="1"/>
        <end position="20"/>
    </location>
</feature>
<dbReference type="InterPro" id="IPR002509">
    <property type="entry name" value="NODB_dom"/>
</dbReference>
<dbReference type="AlphaFoldDB" id="A0A067MMZ1"/>
<dbReference type="Gene3D" id="3.20.20.370">
    <property type="entry name" value="Glycoside hydrolase/deacetylase"/>
    <property type="match status" value="1"/>
</dbReference>
<gene>
    <name evidence="15" type="ORF">BOTBODRAFT_172723</name>
</gene>
<keyword evidence="7" id="KW-0378">Hydrolase</keyword>
<feature type="domain" description="NodB homology" evidence="14">
    <location>
        <begin position="37"/>
        <end position="222"/>
    </location>
</feature>
<keyword evidence="8" id="KW-0472">Membrane</keyword>
<sequence>MKVSALFHLSSVLAVASALALPRQQLANVYTSCTVPNTAALTFDDGPYIWHKNVVDTLDAAGVKGTFFMNGNNWDCIYDEDGVDRVQYSYSRGHQIGSHTWGHDHLATLTADQLEQQFSLSDTAFQKILGVVPTFMRPPYGEYNDLVLETASNHNQQVIIWDLDSGDSDGDSVEQSEQIYTNAIDNNPSNILTLNHETYQTTVEDILPFAIQALQDAGYNLVTVAECLGYTTDDMYQQVTEPSQRDDSWTCAGTPGPGQP</sequence>
<evidence type="ECO:0000256" key="2">
    <source>
        <dbReference type="ARBA" id="ARBA00004609"/>
    </source>
</evidence>
<dbReference type="GO" id="GO:0046872">
    <property type="term" value="F:metal ion binding"/>
    <property type="evidence" value="ECO:0007669"/>
    <property type="project" value="UniProtKB-KW"/>
</dbReference>
<evidence type="ECO:0000256" key="9">
    <source>
        <dbReference type="ARBA" id="ARBA00023277"/>
    </source>
</evidence>
<evidence type="ECO:0000256" key="1">
    <source>
        <dbReference type="ARBA" id="ARBA00001941"/>
    </source>
</evidence>
<evidence type="ECO:0000256" key="12">
    <source>
        <dbReference type="SAM" id="MobiDB-lite"/>
    </source>
</evidence>
<comment type="subcellular location">
    <subcellularLocation>
        <location evidence="2">Cell membrane</location>
        <topology evidence="2">Lipid-anchor</topology>
        <topology evidence="2">GPI-anchor</topology>
    </subcellularLocation>
</comment>
<keyword evidence="4" id="KW-0325">Glycoprotein</keyword>
<dbReference type="Pfam" id="PF01522">
    <property type="entry name" value="Polysacc_deac_1"/>
    <property type="match status" value="1"/>
</dbReference>
<dbReference type="SUPFAM" id="SSF88713">
    <property type="entry name" value="Glycoside hydrolase/deacetylase"/>
    <property type="match status" value="1"/>
</dbReference>
<dbReference type="EMBL" id="KL198025">
    <property type="protein sequence ID" value="KDQ17143.1"/>
    <property type="molecule type" value="Genomic_DNA"/>
</dbReference>
<dbReference type="InterPro" id="IPR011330">
    <property type="entry name" value="Glyco_hydro/deAcase_b/a-brl"/>
</dbReference>
<proteinExistence type="predicted"/>
<organism evidence="15 16">
    <name type="scientific">Botryobasidium botryosum (strain FD-172 SS1)</name>
    <dbReference type="NCBI Taxonomy" id="930990"/>
    <lineage>
        <taxon>Eukaryota</taxon>
        <taxon>Fungi</taxon>
        <taxon>Dikarya</taxon>
        <taxon>Basidiomycota</taxon>
        <taxon>Agaricomycotina</taxon>
        <taxon>Agaricomycetes</taxon>
        <taxon>Cantharellales</taxon>
        <taxon>Botryobasidiaceae</taxon>
        <taxon>Botryobasidium</taxon>
    </lineage>
</organism>
<dbReference type="GO" id="GO:0005886">
    <property type="term" value="C:plasma membrane"/>
    <property type="evidence" value="ECO:0007669"/>
    <property type="project" value="UniProtKB-SubCell"/>
</dbReference>
<dbReference type="GO" id="GO:0098552">
    <property type="term" value="C:side of membrane"/>
    <property type="evidence" value="ECO:0007669"/>
    <property type="project" value="UniProtKB-KW"/>
</dbReference>
<evidence type="ECO:0000256" key="6">
    <source>
        <dbReference type="ARBA" id="ARBA00022729"/>
    </source>
</evidence>
<keyword evidence="6 13" id="KW-0732">Signal</keyword>
<accession>A0A067MMZ1</accession>
<dbReference type="GO" id="GO:0005975">
    <property type="term" value="P:carbohydrate metabolic process"/>
    <property type="evidence" value="ECO:0007669"/>
    <property type="project" value="InterPro"/>
</dbReference>
<keyword evidence="11" id="KW-0961">Cell wall biogenesis/degradation</keyword>
<evidence type="ECO:0000256" key="10">
    <source>
        <dbReference type="ARBA" id="ARBA00023288"/>
    </source>
</evidence>
<name>A0A067MMZ1_BOTB1</name>
<dbReference type="CDD" id="cd10951">
    <property type="entry name" value="CE4_ClCDA_like"/>
    <property type="match status" value="1"/>
</dbReference>
<dbReference type="GO" id="GO:0016810">
    <property type="term" value="F:hydrolase activity, acting on carbon-nitrogen (but not peptide) bonds"/>
    <property type="evidence" value="ECO:0007669"/>
    <property type="project" value="InterPro"/>
</dbReference>
<evidence type="ECO:0000256" key="13">
    <source>
        <dbReference type="SAM" id="SignalP"/>
    </source>
</evidence>
<feature type="region of interest" description="Disordered" evidence="12">
    <location>
        <begin position="241"/>
        <end position="260"/>
    </location>
</feature>
<keyword evidence="4" id="KW-0336">GPI-anchor</keyword>
<comment type="cofactor">
    <cofactor evidence="1">
        <name>Co(2+)</name>
        <dbReference type="ChEBI" id="CHEBI:48828"/>
    </cofactor>
</comment>
<dbReference type="PROSITE" id="PS51677">
    <property type="entry name" value="NODB"/>
    <property type="match status" value="1"/>
</dbReference>
<dbReference type="GO" id="GO:0071555">
    <property type="term" value="P:cell wall organization"/>
    <property type="evidence" value="ECO:0007669"/>
    <property type="project" value="UniProtKB-KW"/>
</dbReference>
<evidence type="ECO:0000256" key="11">
    <source>
        <dbReference type="ARBA" id="ARBA00023316"/>
    </source>
</evidence>
<dbReference type="HOGENOM" id="CLU_021264_11_2_1"/>
<reference evidence="16" key="1">
    <citation type="journal article" date="2014" name="Proc. Natl. Acad. Sci. U.S.A.">
        <title>Extensive sampling of basidiomycete genomes demonstrates inadequacy of the white-rot/brown-rot paradigm for wood decay fungi.</title>
        <authorList>
            <person name="Riley R."/>
            <person name="Salamov A.A."/>
            <person name="Brown D.W."/>
            <person name="Nagy L.G."/>
            <person name="Floudas D."/>
            <person name="Held B.W."/>
            <person name="Levasseur A."/>
            <person name="Lombard V."/>
            <person name="Morin E."/>
            <person name="Otillar R."/>
            <person name="Lindquist E.A."/>
            <person name="Sun H."/>
            <person name="LaButti K.M."/>
            <person name="Schmutz J."/>
            <person name="Jabbour D."/>
            <person name="Luo H."/>
            <person name="Baker S.E."/>
            <person name="Pisabarro A.G."/>
            <person name="Walton J.D."/>
            <person name="Blanchette R.A."/>
            <person name="Henrissat B."/>
            <person name="Martin F."/>
            <person name="Cullen D."/>
            <person name="Hibbett D.S."/>
            <person name="Grigoriev I.V."/>
        </authorList>
    </citation>
    <scope>NUCLEOTIDE SEQUENCE [LARGE SCALE GENOMIC DNA]</scope>
    <source>
        <strain evidence="16">FD-172 SS1</strain>
    </source>
</reference>
<dbReference type="Proteomes" id="UP000027195">
    <property type="component" value="Unassembled WGS sequence"/>
</dbReference>
<evidence type="ECO:0000256" key="8">
    <source>
        <dbReference type="ARBA" id="ARBA00023136"/>
    </source>
</evidence>
<keyword evidence="10" id="KW-0449">Lipoprotein</keyword>
<evidence type="ECO:0000256" key="7">
    <source>
        <dbReference type="ARBA" id="ARBA00022801"/>
    </source>
</evidence>
<keyword evidence="5" id="KW-0479">Metal-binding</keyword>
<evidence type="ECO:0000313" key="15">
    <source>
        <dbReference type="EMBL" id="KDQ17143.1"/>
    </source>
</evidence>
<keyword evidence="9" id="KW-0119">Carbohydrate metabolism</keyword>
<dbReference type="InParanoid" id="A0A067MMZ1"/>
<evidence type="ECO:0000256" key="5">
    <source>
        <dbReference type="ARBA" id="ARBA00022723"/>
    </source>
</evidence>
<evidence type="ECO:0000256" key="3">
    <source>
        <dbReference type="ARBA" id="ARBA00022475"/>
    </source>
</evidence>